<feature type="domain" description="Cytidyltransferase-like" evidence="11">
    <location>
        <begin position="24"/>
        <end position="191"/>
    </location>
</feature>
<gene>
    <name evidence="10 12" type="primary">nadD</name>
    <name evidence="12" type="ORF">QUW28_00520</name>
</gene>
<dbReference type="RefSeq" id="WP_204671439.1">
    <property type="nucleotide sequence ID" value="NZ_JACJKQ010000001.1"/>
</dbReference>
<comment type="catalytic activity">
    <reaction evidence="9 10">
        <text>nicotinate beta-D-ribonucleotide + ATP + H(+) = deamido-NAD(+) + diphosphate</text>
        <dbReference type="Rhea" id="RHEA:22860"/>
        <dbReference type="ChEBI" id="CHEBI:15378"/>
        <dbReference type="ChEBI" id="CHEBI:30616"/>
        <dbReference type="ChEBI" id="CHEBI:33019"/>
        <dbReference type="ChEBI" id="CHEBI:57502"/>
        <dbReference type="ChEBI" id="CHEBI:58437"/>
        <dbReference type="EC" id="2.7.7.18"/>
    </reaction>
</comment>
<evidence type="ECO:0000256" key="10">
    <source>
        <dbReference type="HAMAP-Rule" id="MF_00244"/>
    </source>
</evidence>
<proteinExistence type="inferred from homology"/>
<protein>
    <recommendedName>
        <fullName evidence="10">Probable nicotinate-nucleotide adenylyltransferase</fullName>
        <ecNumber evidence="10">2.7.7.18</ecNumber>
    </recommendedName>
    <alternativeName>
        <fullName evidence="10">Deamido-NAD(+) diphosphorylase</fullName>
    </alternativeName>
    <alternativeName>
        <fullName evidence="10">Deamido-NAD(+) pyrophosphorylase</fullName>
    </alternativeName>
    <alternativeName>
        <fullName evidence="10">Nicotinate mononucleotide adenylyltransferase</fullName>
        <shortName evidence="10">NaMN adenylyltransferase</shortName>
    </alternativeName>
</protein>
<dbReference type="NCBIfam" id="NF000840">
    <property type="entry name" value="PRK00071.1-3"/>
    <property type="match status" value="1"/>
</dbReference>
<dbReference type="Gene3D" id="3.40.50.620">
    <property type="entry name" value="HUPs"/>
    <property type="match status" value="1"/>
</dbReference>
<dbReference type="PANTHER" id="PTHR39321:SF3">
    <property type="entry name" value="PHOSPHOPANTETHEINE ADENYLYLTRANSFERASE"/>
    <property type="match status" value="1"/>
</dbReference>
<evidence type="ECO:0000256" key="7">
    <source>
        <dbReference type="ARBA" id="ARBA00022840"/>
    </source>
</evidence>
<organism evidence="12 13">
    <name type="scientific">Enorma phocaeensis</name>
    <dbReference type="NCBI Taxonomy" id="1871019"/>
    <lineage>
        <taxon>Bacteria</taxon>
        <taxon>Bacillati</taxon>
        <taxon>Actinomycetota</taxon>
        <taxon>Coriobacteriia</taxon>
        <taxon>Coriobacteriales</taxon>
        <taxon>Coriobacteriaceae</taxon>
        <taxon>Enorma</taxon>
    </lineage>
</organism>
<dbReference type="HAMAP" id="MF_00244">
    <property type="entry name" value="NaMN_adenylyltr"/>
    <property type="match status" value="1"/>
</dbReference>
<sequence length="229" mass="25430">MDGISRQSLPELGEDPNRVYRLGIMGGTFDPIHYGHLVTAEQAREALDLDLVLFMPSGNPAFKQDKHVTGAEDRYAMTVLATAANPAFYASRFEIDRPGVTYTVDTLRELRSYYPDNVELFFITGADAILDILLWHDARDIARLATLIAATRPGYDINQACERIEGSGYPFDVRYIEIPALAISSTNIRTRVSEGKSVRYLTSESVIGFIRKNGLYRQGRAGSSKGDEA</sequence>
<keyword evidence="5 10" id="KW-0548">Nucleotidyltransferase</keyword>
<dbReference type="Pfam" id="PF01467">
    <property type="entry name" value="CTP_transf_like"/>
    <property type="match status" value="1"/>
</dbReference>
<keyword evidence="7 10" id="KW-0067">ATP-binding</keyword>
<dbReference type="NCBIfam" id="TIGR00482">
    <property type="entry name" value="nicotinate (nicotinamide) nucleotide adenylyltransferase"/>
    <property type="match status" value="1"/>
</dbReference>
<comment type="function">
    <text evidence="1 10">Catalyzes the reversible adenylation of nicotinate mononucleotide (NaMN) to nicotinic acid adenine dinucleotide (NaAD).</text>
</comment>
<comment type="caution">
    <text evidence="12">The sequence shown here is derived from an EMBL/GenBank/DDBJ whole genome shotgun (WGS) entry which is preliminary data.</text>
</comment>
<accession>A0ABT7V660</accession>
<dbReference type="NCBIfam" id="TIGR00125">
    <property type="entry name" value="cyt_tran_rel"/>
    <property type="match status" value="1"/>
</dbReference>
<evidence type="ECO:0000256" key="9">
    <source>
        <dbReference type="ARBA" id="ARBA00048721"/>
    </source>
</evidence>
<evidence type="ECO:0000256" key="8">
    <source>
        <dbReference type="ARBA" id="ARBA00023027"/>
    </source>
</evidence>
<evidence type="ECO:0000256" key="5">
    <source>
        <dbReference type="ARBA" id="ARBA00022695"/>
    </source>
</evidence>
<evidence type="ECO:0000313" key="12">
    <source>
        <dbReference type="EMBL" id="MDM8273987.1"/>
    </source>
</evidence>
<evidence type="ECO:0000313" key="13">
    <source>
        <dbReference type="Proteomes" id="UP001529421"/>
    </source>
</evidence>
<keyword evidence="8 10" id="KW-0520">NAD</keyword>
<dbReference type="GO" id="GO:0004515">
    <property type="term" value="F:nicotinate-nucleotide adenylyltransferase activity"/>
    <property type="evidence" value="ECO:0007669"/>
    <property type="project" value="UniProtKB-EC"/>
</dbReference>
<dbReference type="EMBL" id="JAUDDZ010000001">
    <property type="protein sequence ID" value="MDM8273987.1"/>
    <property type="molecule type" value="Genomic_DNA"/>
</dbReference>
<dbReference type="InterPro" id="IPR005248">
    <property type="entry name" value="NadD/NMNAT"/>
</dbReference>
<comment type="pathway">
    <text evidence="2 10">Cofactor biosynthesis; NAD(+) biosynthesis; deamido-NAD(+) from nicotinate D-ribonucleotide: step 1/1.</text>
</comment>
<evidence type="ECO:0000259" key="11">
    <source>
        <dbReference type="Pfam" id="PF01467"/>
    </source>
</evidence>
<reference evidence="13" key="1">
    <citation type="submission" date="2023-06" db="EMBL/GenBank/DDBJ databases">
        <title>Identification and characterization of horizontal gene transfer across gut microbiota members of farm animals based on homology search.</title>
        <authorList>
            <person name="Zeman M."/>
            <person name="Kubasova T."/>
            <person name="Jahodarova E."/>
            <person name="Nykrynova M."/>
            <person name="Rychlik I."/>
        </authorList>
    </citation>
    <scope>NUCLEOTIDE SEQUENCE [LARGE SCALE GENOMIC DNA]</scope>
    <source>
        <strain evidence="13">154_Feed</strain>
    </source>
</reference>
<keyword evidence="13" id="KW-1185">Reference proteome</keyword>
<keyword evidence="4 10" id="KW-0808">Transferase</keyword>
<evidence type="ECO:0000256" key="2">
    <source>
        <dbReference type="ARBA" id="ARBA00005019"/>
    </source>
</evidence>
<evidence type="ECO:0000256" key="4">
    <source>
        <dbReference type="ARBA" id="ARBA00022679"/>
    </source>
</evidence>
<keyword evidence="6 10" id="KW-0547">Nucleotide-binding</keyword>
<comment type="similarity">
    <text evidence="10">Belongs to the NadD family.</text>
</comment>
<dbReference type="PANTHER" id="PTHR39321">
    <property type="entry name" value="NICOTINATE-NUCLEOTIDE ADENYLYLTRANSFERASE-RELATED"/>
    <property type="match status" value="1"/>
</dbReference>
<dbReference type="CDD" id="cd02165">
    <property type="entry name" value="NMNAT"/>
    <property type="match status" value="1"/>
</dbReference>
<dbReference type="EC" id="2.7.7.18" evidence="10"/>
<evidence type="ECO:0000256" key="3">
    <source>
        <dbReference type="ARBA" id="ARBA00022642"/>
    </source>
</evidence>
<dbReference type="Proteomes" id="UP001529421">
    <property type="component" value="Unassembled WGS sequence"/>
</dbReference>
<name>A0ABT7V660_9ACTN</name>
<dbReference type="InterPro" id="IPR004821">
    <property type="entry name" value="Cyt_trans-like"/>
</dbReference>
<dbReference type="SUPFAM" id="SSF52374">
    <property type="entry name" value="Nucleotidylyl transferase"/>
    <property type="match status" value="1"/>
</dbReference>
<evidence type="ECO:0000256" key="6">
    <source>
        <dbReference type="ARBA" id="ARBA00022741"/>
    </source>
</evidence>
<dbReference type="InterPro" id="IPR014729">
    <property type="entry name" value="Rossmann-like_a/b/a_fold"/>
</dbReference>
<keyword evidence="3 10" id="KW-0662">Pyridine nucleotide biosynthesis</keyword>
<evidence type="ECO:0000256" key="1">
    <source>
        <dbReference type="ARBA" id="ARBA00002324"/>
    </source>
</evidence>